<organism evidence="1 2">
    <name type="scientific">Striga asiatica</name>
    <name type="common">Asiatic witchweed</name>
    <name type="synonym">Buchnera asiatica</name>
    <dbReference type="NCBI Taxonomy" id="4170"/>
    <lineage>
        <taxon>Eukaryota</taxon>
        <taxon>Viridiplantae</taxon>
        <taxon>Streptophyta</taxon>
        <taxon>Embryophyta</taxon>
        <taxon>Tracheophyta</taxon>
        <taxon>Spermatophyta</taxon>
        <taxon>Magnoliopsida</taxon>
        <taxon>eudicotyledons</taxon>
        <taxon>Gunneridae</taxon>
        <taxon>Pentapetalae</taxon>
        <taxon>asterids</taxon>
        <taxon>lamiids</taxon>
        <taxon>Lamiales</taxon>
        <taxon>Orobanchaceae</taxon>
        <taxon>Buchnereae</taxon>
        <taxon>Striga</taxon>
    </lineage>
</organism>
<comment type="caution">
    <text evidence="1">The sequence shown here is derived from an EMBL/GenBank/DDBJ whole genome shotgun (WGS) entry which is preliminary data.</text>
</comment>
<dbReference type="EMBL" id="BKCP01006128">
    <property type="protein sequence ID" value="GER41534.1"/>
    <property type="molecule type" value="Genomic_DNA"/>
</dbReference>
<accession>A0A5A7Q914</accession>
<evidence type="ECO:0000313" key="2">
    <source>
        <dbReference type="Proteomes" id="UP000325081"/>
    </source>
</evidence>
<dbReference type="Proteomes" id="UP000325081">
    <property type="component" value="Unassembled WGS sequence"/>
</dbReference>
<proteinExistence type="predicted"/>
<keyword evidence="2" id="KW-1185">Reference proteome</keyword>
<evidence type="ECO:0000313" key="1">
    <source>
        <dbReference type="EMBL" id="GER41534.1"/>
    </source>
</evidence>
<sequence>MLDISNNVNHGPTGPSFAFFMAVENVLGYAAGILHRRLSFAVATDACTHQGVLQHVISYECFYRLSLSLSRDAMMASMLSCQKLRRLRRDAGYSAVVLLLSCSVRYEFKNLIEKKEEDGSLFDGYEDGEGGPK</sequence>
<gene>
    <name evidence="1" type="ORF">STAS_18253</name>
</gene>
<dbReference type="AlphaFoldDB" id="A0A5A7Q914"/>
<protein>
    <submittedName>
        <fullName evidence="1">Sucrose transporter</fullName>
    </submittedName>
</protein>
<reference evidence="2" key="1">
    <citation type="journal article" date="2019" name="Curr. Biol.">
        <title>Genome Sequence of Striga asiatica Provides Insight into the Evolution of Plant Parasitism.</title>
        <authorList>
            <person name="Yoshida S."/>
            <person name="Kim S."/>
            <person name="Wafula E.K."/>
            <person name="Tanskanen J."/>
            <person name="Kim Y.M."/>
            <person name="Honaas L."/>
            <person name="Yang Z."/>
            <person name="Spallek T."/>
            <person name="Conn C.E."/>
            <person name="Ichihashi Y."/>
            <person name="Cheong K."/>
            <person name="Cui S."/>
            <person name="Der J.P."/>
            <person name="Gundlach H."/>
            <person name="Jiao Y."/>
            <person name="Hori C."/>
            <person name="Ishida J.K."/>
            <person name="Kasahara H."/>
            <person name="Kiba T."/>
            <person name="Kim M.S."/>
            <person name="Koo N."/>
            <person name="Laohavisit A."/>
            <person name="Lee Y.H."/>
            <person name="Lumba S."/>
            <person name="McCourt P."/>
            <person name="Mortimer J.C."/>
            <person name="Mutuku J.M."/>
            <person name="Nomura T."/>
            <person name="Sasaki-Sekimoto Y."/>
            <person name="Seto Y."/>
            <person name="Wang Y."/>
            <person name="Wakatake T."/>
            <person name="Sakakibara H."/>
            <person name="Demura T."/>
            <person name="Yamaguchi S."/>
            <person name="Yoneyama K."/>
            <person name="Manabe R.I."/>
            <person name="Nelson D.C."/>
            <person name="Schulman A.H."/>
            <person name="Timko M.P."/>
            <person name="dePamphilis C.W."/>
            <person name="Choi D."/>
            <person name="Shirasu K."/>
        </authorList>
    </citation>
    <scope>NUCLEOTIDE SEQUENCE [LARGE SCALE GENOMIC DNA]</scope>
    <source>
        <strain evidence="2">cv. UVA1</strain>
    </source>
</reference>
<name>A0A5A7Q914_STRAF</name>